<dbReference type="GO" id="GO:0006310">
    <property type="term" value="P:DNA recombination"/>
    <property type="evidence" value="ECO:0007669"/>
    <property type="project" value="InterPro"/>
</dbReference>
<dbReference type="Proteomes" id="UP000178017">
    <property type="component" value="Unassembled WGS sequence"/>
</dbReference>
<feature type="domain" description="RecJ OB" evidence="8">
    <location>
        <begin position="427"/>
        <end position="524"/>
    </location>
</feature>
<feature type="domain" description="DHHA1" evidence="7">
    <location>
        <begin position="319"/>
        <end position="413"/>
    </location>
</feature>
<dbReference type="InterPro" id="IPR001667">
    <property type="entry name" value="DDH_dom"/>
</dbReference>
<keyword evidence="5 9" id="KW-0269">Exonuclease</keyword>
<evidence type="ECO:0000259" key="6">
    <source>
        <dbReference type="Pfam" id="PF01368"/>
    </source>
</evidence>
<keyword evidence="3" id="KW-0540">Nuclease</keyword>
<dbReference type="NCBIfam" id="TIGR00644">
    <property type="entry name" value="recJ"/>
    <property type="match status" value="1"/>
</dbReference>
<organism evidence="9 10">
    <name type="scientific">Candidatus Daviesbacteria bacterium RIFCSPLOWO2_01_FULL_40_24</name>
    <dbReference type="NCBI Taxonomy" id="1797787"/>
    <lineage>
        <taxon>Bacteria</taxon>
        <taxon>Candidatus Daviesiibacteriota</taxon>
    </lineage>
</organism>
<dbReference type="InterPro" id="IPR051673">
    <property type="entry name" value="SSDNA_exonuclease_RecJ"/>
</dbReference>
<evidence type="ECO:0000256" key="5">
    <source>
        <dbReference type="ARBA" id="ARBA00022839"/>
    </source>
</evidence>
<sequence>MATAISSPDELLQVLLKKRGINTKSKSDQFFNPELKDYQSELLLPGIKTAKSRILKAIENKETIFIYGDYDVDGLTATAIIYQGLVSLGVKVLPRIPHREKEGYGLSNFGLDLAKDKGATLLITVDNGIVAVKQSLYAKKLGIDLIITDHHIPGNEKPEAVAIVHSTTFCGAGVAWCLIRELVSPELADKLLAFVAMGTICDLMLLVGVNRWLVKEGIKQLRKTDNIGILSLASECGLKINELSAFHISHILGPRLNAAGRIESAMDALRLLCTKDPQKAKKLVQSLCLINDQKKQLTLDAIFQAKELIGSDKLDLSHKKVLVLHSSKWIPGIIGLIAGRICDEYKVPAVVISEGEVESKGSARSFNGLDIVATIRKCSDLLIDVGGHPKAAGFTLETKNISQFKEKLENLISKMDRQKGDTDLAEAWVDVKKLSVRWLEVIEKLEPFGVGNPKPILGSSIVKISDMRLVGEGKHLKLKLDGVGAIAFSMGNRKPLLKDGQLVSALFSLEIDTFNGANQLQLKVVGINN</sequence>
<protein>
    <recommendedName>
        <fullName evidence="2">Single-stranded-DNA-specific exonuclease RecJ</fullName>
    </recommendedName>
</protein>
<proteinExistence type="inferred from homology"/>
<dbReference type="PANTHER" id="PTHR30255:SF2">
    <property type="entry name" value="SINGLE-STRANDED-DNA-SPECIFIC EXONUCLEASE RECJ"/>
    <property type="match status" value="1"/>
</dbReference>
<dbReference type="InterPro" id="IPR004610">
    <property type="entry name" value="RecJ"/>
</dbReference>
<evidence type="ECO:0000256" key="1">
    <source>
        <dbReference type="ARBA" id="ARBA00005915"/>
    </source>
</evidence>
<dbReference type="Pfam" id="PF17768">
    <property type="entry name" value="RecJ_OB"/>
    <property type="match status" value="1"/>
</dbReference>
<evidence type="ECO:0000313" key="10">
    <source>
        <dbReference type="Proteomes" id="UP000178017"/>
    </source>
</evidence>
<evidence type="ECO:0000259" key="7">
    <source>
        <dbReference type="Pfam" id="PF02272"/>
    </source>
</evidence>
<dbReference type="GO" id="GO:0008409">
    <property type="term" value="F:5'-3' exonuclease activity"/>
    <property type="evidence" value="ECO:0007669"/>
    <property type="project" value="InterPro"/>
</dbReference>
<dbReference type="Pfam" id="PF02272">
    <property type="entry name" value="DHHA1"/>
    <property type="match status" value="1"/>
</dbReference>
<keyword evidence="4" id="KW-0378">Hydrolase</keyword>
<evidence type="ECO:0000256" key="4">
    <source>
        <dbReference type="ARBA" id="ARBA00022801"/>
    </source>
</evidence>
<comment type="caution">
    <text evidence="9">The sequence shown here is derived from an EMBL/GenBank/DDBJ whole genome shotgun (WGS) entry which is preliminary data.</text>
</comment>
<feature type="domain" description="DDH" evidence="6">
    <location>
        <begin position="64"/>
        <end position="199"/>
    </location>
</feature>
<evidence type="ECO:0000313" key="9">
    <source>
        <dbReference type="EMBL" id="OGE65188.1"/>
    </source>
</evidence>
<dbReference type="Gene3D" id="3.10.310.30">
    <property type="match status" value="1"/>
</dbReference>
<reference evidence="9 10" key="1">
    <citation type="journal article" date="2016" name="Nat. Commun.">
        <title>Thousands of microbial genomes shed light on interconnected biogeochemical processes in an aquifer system.</title>
        <authorList>
            <person name="Anantharaman K."/>
            <person name="Brown C.T."/>
            <person name="Hug L.A."/>
            <person name="Sharon I."/>
            <person name="Castelle C.J."/>
            <person name="Probst A.J."/>
            <person name="Thomas B.C."/>
            <person name="Singh A."/>
            <person name="Wilkins M.J."/>
            <person name="Karaoz U."/>
            <person name="Brodie E.L."/>
            <person name="Williams K.H."/>
            <person name="Hubbard S.S."/>
            <person name="Banfield J.F."/>
        </authorList>
    </citation>
    <scope>NUCLEOTIDE SEQUENCE [LARGE SCALE GENOMIC DNA]</scope>
</reference>
<dbReference type="InterPro" id="IPR003156">
    <property type="entry name" value="DHHA1_dom"/>
</dbReference>
<dbReference type="AlphaFoldDB" id="A0A1F5MIL2"/>
<accession>A0A1F5MIL2</accession>
<dbReference type="InterPro" id="IPR038763">
    <property type="entry name" value="DHH_sf"/>
</dbReference>
<dbReference type="GO" id="GO:0006281">
    <property type="term" value="P:DNA repair"/>
    <property type="evidence" value="ECO:0007669"/>
    <property type="project" value="InterPro"/>
</dbReference>
<comment type="similarity">
    <text evidence="1">Belongs to the RecJ family.</text>
</comment>
<dbReference type="GO" id="GO:0003676">
    <property type="term" value="F:nucleic acid binding"/>
    <property type="evidence" value="ECO:0007669"/>
    <property type="project" value="InterPro"/>
</dbReference>
<dbReference type="PANTHER" id="PTHR30255">
    <property type="entry name" value="SINGLE-STRANDED-DNA-SPECIFIC EXONUCLEASE RECJ"/>
    <property type="match status" value="1"/>
</dbReference>
<dbReference type="EMBL" id="MFDO01000023">
    <property type="protein sequence ID" value="OGE65188.1"/>
    <property type="molecule type" value="Genomic_DNA"/>
</dbReference>
<dbReference type="InterPro" id="IPR041122">
    <property type="entry name" value="RecJ_OB"/>
</dbReference>
<name>A0A1F5MIL2_9BACT</name>
<dbReference type="Pfam" id="PF01368">
    <property type="entry name" value="DHH"/>
    <property type="match status" value="1"/>
</dbReference>
<dbReference type="SUPFAM" id="SSF64182">
    <property type="entry name" value="DHH phosphoesterases"/>
    <property type="match status" value="1"/>
</dbReference>
<dbReference type="Gene3D" id="3.90.1640.30">
    <property type="match status" value="1"/>
</dbReference>
<evidence type="ECO:0000256" key="3">
    <source>
        <dbReference type="ARBA" id="ARBA00022722"/>
    </source>
</evidence>
<evidence type="ECO:0000259" key="8">
    <source>
        <dbReference type="Pfam" id="PF17768"/>
    </source>
</evidence>
<evidence type="ECO:0000256" key="2">
    <source>
        <dbReference type="ARBA" id="ARBA00019841"/>
    </source>
</evidence>
<gene>
    <name evidence="9" type="ORF">A3B49_01505</name>
</gene>